<reference evidence="2" key="1">
    <citation type="submission" date="2021-04" db="EMBL/GenBank/DDBJ databases">
        <title>A novel Synergistetes isolate from a pyrite-forming mixed culture.</title>
        <authorList>
            <person name="Bunk B."/>
            <person name="Sproer C."/>
            <person name="Spring S."/>
            <person name="Pester M."/>
        </authorList>
    </citation>
    <scope>NUCLEOTIDE SEQUENCE [LARGE SCALE GENOMIC DNA]</scope>
    <source>
        <strain evidence="2">J.5.4.2-T.3.5.2</strain>
    </source>
</reference>
<evidence type="ECO:0008006" key="3">
    <source>
        <dbReference type="Google" id="ProtNLM"/>
    </source>
</evidence>
<evidence type="ECO:0000313" key="1">
    <source>
        <dbReference type="EMBL" id="QTX32469.1"/>
    </source>
</evidence>
<dbReference type="RefSeq" id="WP_274373705.1">
    <property type="nucleotide sequence ID" value="NZ_CP072943.1"/>
</dbReference>
<keyword evidence="2" id="KW-1185">Reference proteome</keyword>
<dbReference type="KEGG" id="aram:KAR29_00520"/>
<sequence>MNWKEAPQDQVVCPETGITKKEVVQAIALGAETVEALEEQFGSCSETCDCREGLQALLDIYLPLLQEMRGGGCSCSCGSCGGGCEG</sequence>
<name>A0A9Q7EW31_9BACT</name>
<protein>
    <recommendedName>
        <fullName evidence="3">BFD-like [2Fe-2S]-binding domain-containing protein</fullName>
    </recommendedName>
</protein>
<evidence type="ECO:0000313" key="2">
    <source>
        <dbReference type="Proteomes" id="UP000671879"/>
    </source>
</evidence>
<dbReference type="Proteomes" id="UP000671879">
    <property type="component" value="Chromosome"/>
</dbReference>
<organism evidence="1 2">
    <name type="scientific">Aminithiophilus ramosus</name>
    <dbReference type="NCBI Taxonomy" id="3029084"/>
    <lineage>
        <taxon>Bacteria</taxon>
        <taxon>Thermotogati</taxon>
        <taxon>Synergistota</taxon>
        <taxon>Synergistia</taxon>
        <taxon>Synergistales</taxon>
        <taxon>Aminithiophilaceae</taxon>
        <taxon>Aminithiophilus</taxon>
    </lineage>
</organism>
<dbReference type="AlphaFoldDB" id="A0A9Q7EW31"/>
<gene>
    <name evidence="1" type="ORF">KAR29_00520</name>
</gene>
<proteinExistence type="predicted"/>
<dbReference type="EMBL" id="CP072943">
    <property type="protein sequence ID" value="QTX32469.1"/>
    <property type="molecule type" value="Genomic_DNA"/>
</dbReference>
<accession>A0A9Q7EW31</accession>